<dbReference type="KEGG" id="anr:Ana3638_23560"/>
<dbReference type="Gene3D" id="3.30.1780.10">
    <property type="entry name" value="ornithine cyclodeaminase, domain 1"/>
    <property type="match status" value="1"/>
</dbReference>
<evidence type="ECO:0000313" key="1">
    <source>
        <dbReference type="EMBL" id="QHQ63878.1"/>
    </source>
</evidence>
<dbReference type="PANTHER" id="PTHR13812:SF19">
    <property type="entry name" value="KETIMINE REDUCTASE MU-CRYSTALLIN"/>
    <property type="match status" value="1"/>
</dbReference>
<dbReference type="InterPro" id="IPR023401">
    <property type="entry name" value="ODC_N"/>
</dbReference>
<dbReference type="Gene3D" id="3.40.50.720">
    <property type="entry name" value="NAD(P)-binding Rossmann-like Domain"/>
    <property type="match status" value="1"/>
</dbReference>
<dbReference type="PIRSF" id="PIRSF001439">
    <property type="entry name" value="CryM"/>
    <property type="match status" value="1"/>
</dbReference>
<dbReference type="SUPFAM" id="SSF51735">
    <property type="entry name" value="NAD(P)-binding Rossmann-fold domains"/>
    <property type="match status" value="1"/>
</dbReference>
<dbReference type="Proteomes" id="UP000464314">
    <property type="component" value="Chromosome"/>
</dbReference>
<dbReference type="Pfam" id="PF02423">
    <property type="entry name" value="OCD_Mu_crystall"/>
    <property type="match status" value="2"/>
</dbReference>
<organism evidence="1 2">
    <name type="scientific">Anaerocolumna sedimenticola</name>
    <dbReference type="NCBI Taxonomy" id="2696063"/>
    <lineage>
        <taxon>Bacteria</taxon>
        <taxon>Bacillati</taxon>
        <taxon>Bacillota</taxon>
        <taxon>Clostridia</taxon>
        <taxon>Lachnospirales</taxon>
        <taxon>Lachnospiraceae</taxon>
        <taxon>Anaerocolumna</taxon>
    </lineage>
</organism>
<reference evidence="1 2" key="1">
    <citation type="submission" date="2020-01" db="EMBL/GenBank/DDBJ databases">
        <title>Genome analysis of Anaerocolumna sp. CBA3638.</title>
        <authorList>
            <person name="Kim J."/>
            <person name="Roh S.W."/>
        </authorList>
    </citation>
    <scope>NUCLEOTIDE SEQUENCE [LARGE SCALE GENOMIC DNA]</scope>
    <source>
        <strain evidence="1 2">CBA3638</strain>
    </source>
</reference>
<dbReference type="PANTHER" id="PTHR13812">
    <property type="entry name" value="KETIMINE REDUCTASE MU-CRYSTALLIN"/>
    <property type="match status" value="1"/>
</dbReference>
<proteinExistence type="predicted"/>
<dbReference type="AlphaFoldDB" id="A0A6P1TWJ3"/>
<name>A0A6P1TWJ3_9FIRM</name>
<dbReference type="EMBL" id="CP048000">
    <property type="protein sequence ID" value="QHQ63878.1"/>
    <property type="molecule type" value="Genomic_DNA"/>
</dbReference>
<dbReference type="InterPro" id="IPR003462">
    <property type="entry name" value="ODC_Mu_crystall"/>
</dbReference>
<protein>
    <submittedName>
        <fullName evidence="1">Ornithine cyclodeaminase family protein</fullName>
    </submittedName>
</protein>
<sequence>MIPIRILSDDDIKVILDIRNTIACVEKAYILKANNQARLFPLISEDLSEGKADMDIKSGVLYSDDTFGLKLVAWFGDNIKEGLPSLTGLAMIFDLKTGFPKAIINASHLTAMRTGAAGAIGIKYLAKHDSKALVVTGTGTQAVFQIAAAISVMPLLKKVYIYHPLRYQSAEKFQSTIKEKLGTIKIDIEGDPMNYIWIQKLDSIDFIAVDRIEKALNETEVVITVTPSQKPYIFHNWIRPGTHFSCIGADMPGKQEIDEKIFDAAKVFVDDIHQASSVGETQNSIKSGIINEKHLIEIGRLLNGDTYGRTSEKDITIFDSTGIALQDLAVSNYIIKKAEELKIGTTVYF</sequence>
<dbReference type="InterPro" id="IPR036291">
    <property type="entry name" value="NAD(P)-bd_dom_sf"/>
</dbReference>
<accession>A0A6P1TWJ3</accession>
<keyword evidence="2" id="KW-1185">Reference proteome</keyword>
<evidence type="ECO:0000313" key="2">
    <source>
        <dbReference type="Proteomes" id="UP000464314"/>
    </source>
</evidence>
<gene>
    <name evidence="1" type="ORF">Ana3638_23560</name>
</gene>
<dbReference type="GO" id="GO:0005737">
    <property type="term" value="C:cytoplasm"/>
    <property type="evidence" value="ECO:0007669"/>
    <property type="project" value="TreeGrafter"/>
</dbReference>